<evidence type="ECO:0000259" key="4">
    <source>
        <dbReference type="Pfam" id="PF01551"/>
    </source>
</evidence>
<sequence length="233" mass="26308">MVKNTLARVVKFLRHNLRHNWYYITLTLIVVLFVSFFQKPLPQSRELSPAGGKIVPRLPFPYQLIERSPASTGDKGHELTGKQSDGEKKREGERPEKGAEMGTMQIPVSGEAANPFGFTYSATFADFRFHPGIDWLAAVNAPVKAVLDGRVVRVEYNKMDAYRITLDHGAGWKTRYLHLGQVQVEKGQKVKRGEVIGKVGKPGLAETVLPPHLHFELLYQGEPRDPARYFKEK</sequence>
<evidence type="ECO:0000256" key="3">
    <source>
        <dbReference type="SAM" id="Phobius"/>
    </source>
</evidence>
<dbReference type="CDD" id="cd12797">
    <property type="entry name" value="M23_peptidase"/>
    <property type="match status" value="1"/>
</dbReference>
<dbReference type="Proteomes" id="UP000197032">
    <property type="component" value="Unassembled WGS sequence"/>
</dbReference>
<dbReference type="RefSeq" id="WP_088554905.1">
    <property type="nucleotide sequence ID" value="NZ_BDGJ01000168.1"/>
</dbReference>
<keyword evidence="6" id="KW-1185">Reference proteome</keyword>
<dbReference type="PANTHER" id="PTHR21666">
    <property type="entry name" value="PEPTIDASE-RELATED"/>
    <property type="match status" value="1"/>
</dbReference>
<keyword evidence="3" id="KW-0472">Membrane</keyword>
<evidence type="ECO:0000313" key="5">
    <source>
        <dbReference type="EMBL" id="GAW93845.1"/>
    </source>
</evidence>
<organism evidence="5 6">
    <name type="scientific">Calderihabitans maritimus</name>
    <dbReference type="NCBI Taxonomy" id="1246530"/>
    <lineage>
        <taxon>Bacteria</taxon>
        <taxon>Bacillati</taxon>
        <taxon>Bacillota</taxon>
        <taxon>Clostridia</taxon>
        <taxon>Neomoorellales</taxon>
        <taxon>Calderihabitantaceae</taxon>
        <taxon>Calderihabitans</taxon>
    </lineage>
</organism>
<gene>
    <name evidence="5" type="ORF">KKC1_29710</name>
</gene>
<proteinExistence type="predicted"/>
<dbReference type="Pfam" id="PF01551">
    <property type="entry name" value="Peptidase_M23"/>
    <property type="match status" value="1"/>
</dbReference>
<evidence type="ECO:0000313" key="6">
    <source>
        <dbReference type="Proteomes" id="UP000197032"/>
    </source>
</evidence>
<keyword evidence="3" id="KW-1133">Transmembrane helix</keyword>
<feature type="compositionally biased region" description="Basic and acidic residues" evidence="2">
    <location>
        <begin position="74"/>
        <end position="99"/>
    </location>
</feature>
<reference evidence="6" key="1">
    <citation type="journal article" date="2017" name="Appl. Environ. Microbiol.">
        <title>Genomic analysis of Calderihabitans maritimus KKC1, a thermophilic hydrogenogenic carboxydotrophic bacterium isolated from marine sediment.</title>
        <authorList>
            <person name="Omae K."/>
            <person name="Yoneda Y."/>
            <person name="Fukuyama Y."/>
            <person name="Yoshida T."/>
            <person name="Sako Y."/>
        </authorList>
    </citation>
    <scope>NUCLEOTIDE SEQUENCE [LARGE SCALE GENOMIC DNA]</scope>
    <source>
        <strain evidence="6">KKC1</strain>
    </source>
</reference>
<dbReference type="AlphaFoldDB" id="A0A1Z5HX07"/>
<name>A0A1Z5HX07_9FIRM</name>
<feature type="transmembrane region" description="Helical" evidence="3">
    <location>
        <begin position="21"/>
        <end position="38"/>
    </location>
</feature>
<feature type="domain" description="M23ase beta-sheet core" evidence="4">
    <location>
        <begin position="128"/>
        <end position="226"/>
    </location>
</feature>
<dbReference type="EMBL" id="BDGJ01000168">
    <property type="protein sequence ID" value="GAW93845.1"/>
    <property type="molecule type" value="Genomic_DNA"/>
</dbReference>
<dbReference type="InterPro" id="IPR011055">
    <property type="entry name" value="Dup_hybrid_motif"/>
</dbReference>
<evidence type="ECO:0000256" key="2">
    <source>
        <dbReference type="SAM" id="MobiDB-lite"/>
    </source>
</evidence>
<dbReference type="Gene3D" id="2.70.70.10">
    <property type="entry name" value="Glucose Permease (Domain IIA)"/>
    <property type="match status" value="1"/>
</dbReference>
<keyword evidence="3" id="KW-0812">Transmembrane</keyword>
<dbReference type="InterPro" id="IPR016047">
    <property type="entry name" value="M23ase_b-sheet_dom"/>
</dbReference>
<protein>
    <submittedName>
        <fullName evidence="5">Peptidase M23B</fullName>
    </submittedName>
</protein>
<feature type="region of interest" description="Disordered" evidence="2">
    <location>
        <begin position="67"/>
        <end position="99"/>
    </location>
</feature>
<dbReference type="SUPFAM" id="SSF51261">
    <property type="entry name" value="Duplicated hybrid motif"/>
    <property type="match status" value="1"/>
</dbReference>
<dbReference type="GO" id="GO:0004222">
    <property type="term" value="F:metalloendopeptidase activity"/>
    <property type="evidence" value="ECO:0007669"/>
    <property type="project" value="TreeGrafter"/>
</dbReference>
<accession>A0A1Z5HX07</accession>
<comment type="caution">
    <text evidence="5">The sequence shown here is derived from an EMBL/GenBank/DDBJ whole genome shotgun (WGS) entry which is preliminary data.</text>
</comment>
<evidence type="ECO:0000256" key="1">
    <source>
        <dbReference type="ARBA" id="ARBA00022729"/>
    </source>
</evidence>
<dbReference type="PANTHER" id="PTHR21666:SF289">
    <property type="entry name" value="L-ALA--D-GLU ENDOPEPTIDASE"/>
    <property type="match status" value="1"/>
</dbReference>
<dbReference type="OrthoDB" id="9801106at2"/>
<keyword evidence="1" id="KW-0732">Signal</keyword>
<dbReference type="InterPro" id="IPR050570">
    <property type="entry name" value="Cell_wall_metabolism_enzyme"/>
</dbReference>